<evidence type="ECO:0000259" key="1">
    <source>
        <dbReference type="Pfam" id="PF10551"/>
    </source>
</evidence>
<protein>
    <recommendedName>
        <fullName evidence="1">MULE transposase domain-containing protein</fullName>
    </recommendedName>
</protein>
<dbReference type="Pfam" id="PF10551">
    <property type="entry name" value="MULE"/>
    <property type="match status" value="1"/>
</dbReference>
<feature type="domain" description="MULE transposase" evidence="1">
    <location>
        <begin position="6"/>
        <end position="89"/>
    </location>
</feature>
<dbReference type="EMBL" id="NBSK02000008">
    <property type="protein sequence ID" value="KAJ0189601.1"/>
    <property type="molecule type" value="Genomic_DNA"/>
</dbReference>
<dbReference type="InterPro" id="IPR018289">
    <property type="entry name" value="MULE_transposase_dom"/>
</dbReference>
<evidence type="ECO:0000313" key="2">
    <source>
        <dbReference type="EMBL" id="KAJ0189601.1"/>
    </source>
</evidence>
<comment type="caution">
    <text evidence="2">The sequence shown here is derived from an EMBL/GenBank/DDBJ whole genome shotgun (WGS) entry which is preliminary data.</text>
</comment>
<dbReference type="PANTHER" id="PTHR31569">
    <property type="entry name" value="SWIM-TYPE DOMAIN-CONTAINING PROTEIN"/>
    <property type="match status" value="1"/>
</dbReference>
<name>A0A9R1ULJ6_LACSA</name>
<sequence length="111" mass="13074">MHFHRYNIPFLLEIVGVTSTHMTFSIGFGFIDKEKESNYIWALNCLNDIINRYDSPCVILTDREIALMNVCKKVFLSAIQILCRWHISQSTFTNCRGRYMIDAEWNSFLKD</sequence>
<keyword evidence="3" id="KW-1185">Reference proteome</keyword>
<dbReference type="AlphaFoldDB" id="A0A9R1ULJ6"/>
<reference evidence="2 3" key="1">
    <citation type="journal article" date="2017" name="Nat. Commun.">
        <title>Genome assembly with in vitro proximity ligation data and whole-genome triplication in lettuce.</title>
        <authorList>
            <person name="Reyes-Chin-Wo S."/>
            <person name="Wang Z."/>
            <person name="Yang X."/>
            <person name="Kozik A."/>
            <person name="Arikit S."/>
            <person name="Song C."/>
            <person name="Xia L."/>
            <person name="Froenicke L."/>
            <person name="Lavelle D.O."/>
            <person name="Truco M.J."/>
            <person name="Xia R."/>
            <person name="Zhu S."/>
            <person name="Xu C."/>
            <person name="Xu H."/>
            <person name="Xu X."/>
            <person name="Cox K."/>
            <person name="Korf I."/>
            <person name="Meyers B.C."/>
            <person name="Michelmore R.W."/>
        </authorList>
    </citation>
    <scope>NUCLEOTIDE SEQUENCE [LARGE SCALE GENOMIC DNA]</scope>
    <source>
        <strain evidence="3">cv. Salinas</strain>
        <tissue evidence="2">Seedlings</tissue>
    </source>
</reference>
<dbReference type="InterPro" id="IPR052579">
    <property type="entry name" value="Zinc_finger_SWIM"/>
</dbReference>
<dbReference type="Proteomes" id="UP000235145">
    <property type="component" value="Unassembled WGS sequence"/>
</dbReference>
<proteinExistence type="predicted"/>
<accession>A0A9R1ULJ6</accession>
<evidence type="ECO:0000313" key="3">
    <source>
        <dbReference type="Proteomes" id="UP000235145"/>
    </source>
</evidence>
<dbReference type="PANTHER" id="PTHR31569:SF4">
    <property type="entry name" value="SWIM-TYPE DOMAIN-CONTAINING PROTEIN"/>
    <property type="match status" value="1"/>
</dbReference>
<gene>
    <name evidence="2" type="ORF">LSAT_V11C800428590</name>
</gene>
<organism evidence="2 3">
    <name type="scientific">Lactuca sativa</name>
    <name type="common">Garden lettuce</name>
    <dbReference type="NCBI Taxonomy" id="4236"/>
    <lineage>
        <taxon>Eukaryota</taxon>
        <taxon>Viridiplantae</taxon>
        <taxon>Streptophyta</taxon>
        <taxon>Embryophyta</taxon>
        <taxon>Tracheophyta</taxon>
        <taxon>Spermatophyta</taxon>
        <taxon>Magnoliopsida</taxon>
        <taxon>eudicotyledons</taxon>
        <taxon>Gunneridae</taxon>
        <taxon>Pentapetalae</taxon>
        <taxon>asterids</taxon>
        <taxon>campanulids</taxon>
        <taxon>Asterales</taxon>
        <taxon>Asteraceae</taxon>
        <taxon>Cichorioideae</taxon>
        <taxon>Cichorieae</taxon>
        <taxon>Lactucinae</taxon>
        <taxon>Lactuca</taxon>
    </lineage>
</organism>